<accession>A0A6G0XPA5</accession>
<keyword evidence="3" id="KW-1185">Reference proteome</keyword>
<dbReference type="EMBL" id="VJMJ01000030">
    <property type="protein sequence ID" value="KAF0742096.1"/>
    <property type="molecule type" value="Genomic_DNA"/>
</dbReference>
<sequence length="287" mass="31428">MLRELGAADFLAFTAAYRQADPIATNQIAGFAMAATDTTESRFWAVLEGDDVTGIAMFKPSRGVMLTTSVSPGDASILALDVVSSVDGIVVFITGSSASVQAFIEAYTRAHPCKIEAHWTQDVVLYAMDDDLNVDSRRFQGRMRLANAATDYELLIKWIHALDESIKALPRGEIFIHEGLKRQSLFIWEVDGVPVAFGGHYPAVNIGNERVVRLGPIFVDVSHRRKGYGSALTVAAIQHLRETSSMPPRFCLSTDASNVASNKAYQNIGFVMHSRSTRFGLRTAEEP</sequence>
<proteinExistence type="predicted"/>
<evidence type="ECO:0000313" key="3">
    <source>
        <dbReference type="Proteomes" id="UP000481153"/>
    </source>
</evidence>
<feature type="domain" description="N-acetyltransferase" evidence="1">
    <location>
        <begin position="143"/>
        <end position="287"/>
    </location>
</feature>
<dbReference type="Pfam" id="PF00583">
    <property type="entry name" value="Acetyltransf_1"/>
    <property type="match status" value="1"/>
</dbReference>
<dbReference type="GO" id="GO:0016747">
    <property type="term" value="F:acyltransferase activity, transferring groups other than amino-acyl groups"/>
    <property type="evidence" value="ECO:0007669"/>
    <property type="project" value="InterPro"/>
</dbReference>
<dbReference type="PROSITE" id="PS51186">
    <property type="entry name" value="GNAT"/>
    <property type="match status" value="1"/>
</dbReference>
<comment type="caution">
    <text evidence="2">The sequence shown here is derived from an EMBL/GenBank/DDBJ whole genome shotgun (WGS) entry which is preliminary data.</text>
</comment>
<dbReference type="Gene3D" id="3.40.630.30">
    <property type="match status" value="1"/>
</dbReference>
<dbReference type="InterPro" id="IPR000182">
    <property type="entry name" value="GNAT_dom"/>
</dbReference>
<protein>
    <recommendedName>
        <fullName evidence="1">N-acetyltransferase domain-containing protein</fullName>
    </recommendedName>
</protein>
<dbReference type="VEuPathDB" id="FungiDB:AeMF1_000182"/>
<dbReference type="SUPFAM" id="SSF55729">
    <property type="entry name" value="Acyl-CoA N-acyltransferases (Nat)"/>
    <property type="match status" value="1"/>
</dbReference>
<evidence type="ECO:0000259" key="1">
    <source>
        <dbReference type="PROSITE" id="PS51186"/>
    </source>
</evidence>
<reference evidence="2 3" key="1">
    <citation type="submission" date="2019-07" db="EMBL/GenBank/DDBJ databases">
        <title>Genomics analysis of Aphanomyces spp. identifies a new class of oomycete effector associated with host adaptation.</title>
        <authorList>
            <person name="Gaulin E."/>
        </authorList>
    </citation>
    <scope>NUCLEOTIDE SEQUENCE [LARGE SCALE GENOMIC DNA]</scope>
    <source>
        <strain evidence="2 3">ATCC 201684</strain>
    </source>
</reference>
<name>A0A6G0XPA5_9STRA</name>
<evidence type="ECO:0000313" key="2">
    <source>
        <dbReference type="EMBL" id="KAF0742096.1"/>
    </source>
</evidence>
<dbReference type="CDD" id="cd04301">
    <property type="entry name" value="NAT_SF"/>
    <property type="match status" value="1"/>
</dbReference>
<dbReference type="InterPro" id="IPR016181">
    <property type="entry name" value="Acyl_CoA_acyltransferase"/>
</dbReference>
<organism evidence="2 3">
    <name type="scientific">Aphanomyces euteiches</name>
    <dbReference type="NCBI Taxonomy" id="100861"/>
    <lineage>
        <taxon>Eukaryota</taxon>
        <taxon>Sar</taxon>
        <taxon>Stramenopiles</taxon>
        <taxon>Oomycota</taxon>
        <taxon>Saprolegniomycetes</taxon>
        <taxon>Saprolegniales</taxon>
        <taxon>Verrucalvaceae</taxon>
        <taxon>Aphanomyces</taxon>
    </lineage>
</organism>
<dbReference type="AlphaFoldDB" id="A0A6G0XPA5"/>
<dbReference type="Proteomes" id="UP000481153">
    <property type="component" value="Unassembled WGS sequence"/>
</dbReference>
<gene>
    <name evidence="2" type="ORF">Ae201684_002770</name>
</gene>